<dbReference type="Pfam" id="PF09823">
    <property type="entry name" value="DUF2357"/>
    <property type="match status" value="1"/>
</dbReference>
<reference evidence="3" key="1">
    <citation type="journal article" date="2020" name="mSystems">
        <title>Genome- and Community-Level Interaction Insights into Carbon Utilization and Element Cycling Functions of Hydrothermarchaeota in Hydrothermal Sediment.</title>
        <authorList>
            <person name="Zhou Z."/>
            <person name="Liu Y."/>
            <person name="Xu W."/>
            <person name="Pan J."/>
            <person name="Luo Z.H."/>
            <person name="Li M."/>
        </authorList>
    </citation>
    <scope>NUCLEOTIDE SEQUENCE [LARGE SCALE GENOMIC DNA]</scope>
    <source>
        <strain evidence="3">SpSt-906</strain>
    </source>
</reference>
<evidence type="ECO:0000256" key="1">
    <source>
        <dbReference type="SAM" id="Coils"/>
    </source>
</evidence>
<feature type="coiled-coil region" evidence="1">
    <location>
        <begin position="380"/>
        <end position="407"/>
    </location>
</feature>
<organism evidence="3">
    <name type="scientific">candidate division WOR-3 bacterium</name>
    <dbReference type="NCBI Taxonomy" id="2052148"/>
    <lineage>
        <taxon>Bacteria</taxon>
        <taxon>Bacteria division WOR-3</taxon>
    </lineage>
</organism>
<comment type="caution">
    <text evidence="3">The sequence shown here is derived from an EMBL/GenBank/DDBJ whole genome shotgun (WGS) entry which is preliminary data.</text>
</comment>
<dbReference type="EMBL" id="DTMQ01000042">
    <property type="protein sequence ID" value="HGE99773.1"/>
    <property type="molecule type" value="Genomic_DNA"/>
</dbReference>
<dbReference type="InterPro" id="IPR018633">
    <property type="entry name" value="DUF2357"/>
</dbReference>
<proteinExistence type="predicted"/>
<sequence>MDEIVLEKTKTKIRKPEPSDIGYIPCGEVDFKFKKNEKVITLKIIANGVGIKDVREKSGSRKNYLKVGQEEREYEDYLKWIRDRFCQNKEDTIESIKKYLGEDYGKVEIEIYEPPLKWKKRENDYEIYEVDVEDKCLQLLPVKEKSKWYEFPIRLMENASYDVEIGPTEQYRLGITERKMWGSEYVQPFGRSKDKCHINFQNLLFCTEICVFEEKEDEGNGKPIFKIPILVYPKKLKAEEAEKIIKELLEWHSELLYDLEPTGLTIKPGEYGRKNPIQRLNFIRYLFKKRNLKGILNSIIENPHKVLIKEEVLKEIQDVETPVCHLLPELATESTAIRKVSSNPYHFEIGGEKYQFVKAYEEVSKITHDTYPNRFVKFFLKLLRQELSNIEEEINSWEKEDNEYYKKYFKWLLNGPEPSLSLNEMKRDVNRILNHNFFQEVSDIRFFSTPSQTLLKEYRYQQVFSAYLDLIKGVRLPDWLDELLKDPIKNMPELYEYWCFLKLWQILEEIDGKKGKPNINFKEKGVGAELKYGSEVKFDNKITLSYNIYYSEDGDFYTYSVPLMPDFSLKINNNLIIFDAKYRVEWVEEVKEWVEEVKKIKKEEEKRLDEIKTEEKRGTFVLDDLYKMHTYREAILRKEGKDRPLWVIALYPGEIPMLFREDGKEEENIKEIKCFLKEIIDNKLKKVGGVGAIPLRPEEGK</sequence>
<dbReference type="AlphaFoldDB" id="A0A7C3YTE9"/>
<accession>A0A7C3YTE9</accession>
<keyword evidence="1" id="KW-0175">Coiled coil</keyword>
<feature type="coiled-coil region" evidence="1">
    <location>
        <begin position="583"/>
        <end position="614"/>
    </location>
</feature>
<feature type="domain" description="DUF2357" evidence="2">
    <location>
        <begin position="221"/>
        <end position="467"/>
    </location>
</feature>
<dbReference type="Pfam" id="PF04411">
    <property type="entry name" value="PDDEXK_7"/>
    <property type="match status" value="1"/>
</dbReference>
<evidence type="ECO:0000259" key="2">
    <source>
        <dbReference type="Pfam" id="PF09823"/>
    </source>
</evidence>
<name>A0A7C3YTE9_UNCW3</name>
<evidence type="ECO:0000313" key="3">
    <source>
        <dbReference type="EMBL" id="HGE99773.1"/>
    </source>
</evidence>
<dbReference type="InterPro" id="IPR007505">
    <property type="entry name" value="PDDEXK_7"/>
</dbReference>
<gene>
    <name evidence="3" type="ORF">ENX07_06890</name>
</gene>
<protein>
    <submittedName>
        <fullName evidence="3">DUF2357 domain-containing protein</fullName>
    </submittedName>
</protein>